<keyword evidence="3" id="KW-1185">Reference proteome</keyword>
<evidence type="ECO:0000256" key="1">
    <source>
        <dbReference type="SAM" id="MobiDB-lite"/>
    </source>
</evidence>
<proteinExistence type="predicted"/>
<reference evidence="2 3" key="2">
    <citation type="journal article" date="2019" name="G3 (Bethesda)">
        <title>Hybrid Assembly of the Genome of the Entomopathogenic Nematode Steinernema carpocapsae Identifies the X-Chromosome.</title>
        <authorList>
            <person name="Serra L."/>
            <person name="Macchietto M."/>
            <person name="Macias-Munoz A."/>
            <person name="McGill C.J."/>
            <person name="Rodriguez I.M."/>
            <person name="Rodriguez B."/>
            <person name="Murad R."/>
            <person name="Mortazavi A."/>
        </authorList>
    </citation>
    <scope>NUCLEOTIDE SEQUENCE [LARGE SCALE GENOMIC DNA]</scope>
    <source>
        <strain evidence="2 3">ALL</strain>
    </source>
</reference>
<dbReference type="Proteomes" id="UP000298663">
    <property type="component" value="Unassembled WGS sequence"/>
</dbReference>
<sequence>MWVNTWSPRGAEKEEEECEPSKPFKDGTKPHQGATGGSKGSLRGGDDDTDAPPRGALSAVGKRAAAFAFPRAAADFITFYNLLCKCTSKKPPDRLQNAFSLRSPGCDPALATDSTPSAG</sequence>
<protein>
    <submittedName>
        <fullName evidence="2">Uncharacterized protein</fullName>
    </submittedName>
</protein>
<dbReference type="AlphaFoldDB" id="A0A4U8UN38"/>
<name>A0A4U8UN38_STECR</name>
<accession>A0A4U8UN38</accession>
<feature type="compositionally biased region" description="Gly residues" evidence="1">
    <location>
        <begin position="34"/>
        <end position="43"/>
    </location>
</feature>
<gene>
    <name evidence="2" type="ORF">L596_002103</name>
</gene>
<feature type="region of interest" description="Disordered" evidence="1">
    <location>
        <begin position="1"/>
        <end position="56"/>
    </location>
</feature>
<evidence type="ECO:0000313" key="3">
    <source>
        <dbReference type="Proteomes" id="UP000298663"/>
    </source>
</evidence>
<reference evidence="2 3" key="1">
    <citation type="journal article" date="2015" name="Genome Biol.">
        <title>Comparative genomics of Steinernema reveals deeply conserved gene regulatory networks.</title>
        <authorList>
            <person name="Dillman A.R."/>
            <person name="Macchietto M."/>
            <person name="Porter C.F."/>
            <person name="Rogers A."/>
            <person name="Williams B."/>
            <person name="Antoshechkin I."/>
            <person name="Lee M.M."/>
            <person name="Goodwin Z."/>
            <person name="Lu X."/>
            <person name="Lewis E.E."/>
            <person name="Goodrich-Blair H."/>
            <person name="Stock S.P."/>
            <person name="Adams B.J."/>
            <person name="Sternberg P.W."/>
            <person name="Mortazavi A."/>
        </authorList>
    </citation>
    <scope>NUCLEOTIDE SEQUENCE [LARGE SCALE GENOMIC DNA]</scope>
    <source>
        <strain evidence="2 3">ALL</strain>
    </source>
</reference>
<dbReference type="EMBL" id="AZBU02000001">
    <property type="protein sequence ID" value="TMS34530.1"/>
    <property type="molecule type" value="Genomic_DNA"/>
</dbReference>
<feature type="compositionally biased region" description="Basic and acidic residues" evidence="1">
    <location>
        <begin position="19"/>
        <end position="29"/>
    </location>
</feature>
<evidence type="ECO:0000313" key="2">
    <source>
        <dbReference type="EMBL" id="TMS34530.1"/>
    </source>
</evidence>
<organism evidence="2 3">
    <name type="scientific">Steinernema carpocapsae</name>
    <name type="common">Entomopathogenic nematode</name>
    <dbReference type="NCBI Taxonomy" id="34508"/>
    <lineage>
        <taxon>Eukaryota</taxon>
        <taxon>Metazoa</taxon>
        <taxon>Ecdysozoa</taxon>
        <taxon>Nematoda</taxon>
        <taxon>Chromadorea</taxon>
        <taxon>Rhabditida</taxon>
        <taxon>Tylenchina</taxon>
        <taxon>Panagrolaimomorpha</taxon>
        <taxon>Strongyloidoidea</taxon>
        <taxon>Steinernematidae</taxon>
        <taxon>Steinernema</taxon>
    </lineage>
</organism>
<feature type="region of interest" description="Disordered" evidence="1">
    <location>
        <begin position="94"/>
        <end position="119"/>
    </location>
</feature>
<comment type="caution">
    <text evidence="2">The sequence shown here is derived from an EMBL/GenBank/DDBJ whole genome shotgun (WGS) entry which is preliminary data.</text>
</comment>